<dbReference type="Proteomes" id="UP001396334">
    <property type="component" value="Unassembled WGS sequence"/>
</dbReference>
<evidence type="ECO:0000313" key="2">
    <source>
        <dbReference type="EMBL" id="KAK9000941.1"/>
    </source>
</evidence>
<feature type="signal peptide" evidence="1">
    <location>
        <begin position="1"/>
        <end position="28"/>
    </location>
</feature>
<keyword evidence="1" id="KW-0732">Signal</keyword>
<dbReference type="PANTHER" id="PTHR37078">
    <property type="entry name" value="NODULE CYSTEINE-RICH (NCR) SECRETED PEPTIDE"/>
    <property type="match status" value="1"/>
</dbReference>
<accession>A0ABR2QJV1</accession>
<evidence type="ECO:0008006" key="4">
    <source>
        <dbReference type="Google" id="ProtNLM"/>
    </source>
</evidence>
<evidence type="ECO:0000313" key="3">
    <source>
        <dbReference type="Proteomes" id="UP001396334"/>
    </source>
</evidence>
<reference evidence="2 3" key="1">
    <citation type="journal article" date="2024" name="G3 (Bethesda)">
        <title>Genome assembly of Hibiscus sabdariffa L. provides insights into metabolisms of medicinal natural products.</title>
        <authorList>
            <person name="Kim T."/>
        </authorList>
    </citation>
    <scope>NUCLEOTIDE SEQUENCE [LARGE SCALE GENOMIC DNA]</scope>
    <source>
        <strain evidence="2">TK-2024</strain>
        <tissue evidence="2">Old leaves</tissue>
    </source>
</reference>
<proteinExistence type="predicted"/>
<organism evidence="2 3">
    <name type="scientific">Hibiscus sabdariffa</name>
    <name type="common">roselle</name>
    <dbReference type="NCBI Taxonomy" id="183260"/>
    <lineage>
        <taxon>Eukaryota</taxon>
        <taxon>Viridiplantae</taxon>
        <taxon>Streptophyta</taxon>
        <taxon>Embryophyta</taxon>
        <taxon>Tracheophyta</taxon>
        <taxon>Spermatophyta</taxon>
        <taxon>Magnoliopsida</taxon>
        <taxon>eudicotyledons</taxon>
        <taxon>Gunneridae</taxon>
        <taxon>Pentapetalae</taxon>
        <taxon>rosids</taxon>
        <taxon>malvids</taxon>
        <taxon>Malvales</taxon>
        <taxon>Malvaceae</taxon>
        <taxon>Malvoideae</taxon>
        <taxon>Hibiscus</taxon>
    </lineage>
</organism>
<comment type="caution">
    <text evidence="2">The sequence shown here is derived from an EMBL/GenBank/DDBJ whole genome shotgun (WGS) entry which is preliminary data.</text>
</comment>
<protein>
    <recommendedName>
        <fullName evidence="4">Transmembrane protein</fullName>
    </recommendedName>
</protein>
<keyword evidence="3" id="KW-1185">Reference proteome</keyword>
<gene>
    <name evidence="2" type="ORF">V6N11_082737</name>
</gene>
<dbReference type="EMBL" id="JBBPBN010000036">
    <property type="protein sequence ID" value="KAK9000941.1"/>
    <property type="molecule type" value="Genomic_DNA"/>
</dbReference>
<name>A0ABR2QJV1_9ROSI</name>
<dbReference type="PANTHER" id="PTHR37078:SF6">
    <property type="entry name" value="NODULE CYSTEINE-RICH (NCR) SECRETED PEPTIDE"/>
    <property type="match status" value="1"/>
</dbReference>
<sequence length="83" mass="9031">MDKFQGFIMLLLLLVISVSTPPLPLAMAARPISGLPDQQRNSNVFALVGVVCKCCNATGGECSSTWTQPCPHLNCLPWKLHLH</sequence>
<feature type="chain" id="PRO_5045719140" description="Transmembrane protein" evidence="1">
    <location>
        <begin position="29"/>
        <end position="83"/>
    </location>
</feature>
<evidence type="ECO:0000256" key="1">
    <source>
        <dbReference type="SAM" id="SignalP"/>
    </source>
</evidence>